<dbReference type="SUPFAM" id="SSF52540">
    <property type="entry name" value="P-loop containing nucleoside triphosphate hydrolases"/>
    <property type="match status" value="1"/>
</dbReference>
<dbReference type="Pfam" id="PF00271">
    <property type="entry name" value="Helicase_C"/>
    <property type="match status" value="1"/>
</dbReference>
<reference evidence="2 3" key="1">
    <citation type="journal article" date="2016" name="Mol. Biol. Evol.">
        <title>Comparative Genomics of Early-Diverging Mushroom-Forming Fungi Provides Insights into the Origins of Lignocellulose Decay Capabilities.</title>
        <authorList>
            <person name="Nagy L.G."/>
            <person name="Riley R."/>
            <person name="Tritt A."/>
            <person name="Adam C."/>
            <person name="Daum C."/>
            <person name="Floudas D."/>
            <person name="Sun H."/>
            <person name="Yadav J.S."/>
            <person name="Pangilinan J."/>
            <person name="Larsson K.H."/>
            <person name="Matsuura K."/>
            <person name="Barry K."/>
            <person name="Labutti K."/>
            <person name="Kuo R."/>
            <person name="Ohm R.A."/>
            <person name="Bhattacharya S.S."/>
            <person name="Shirouzu T."/>
            <person name="Yoshinaga Y."/>
            <person name="Martin F.M."/>
            <person name="Grigoriev I.V."/>
            <person name="Hibbett D.S."/>
        </authorList>
    </citation>
    <scope>NUCLEOTIDE SEQUENCE [LARGE SCALE GENOMIC DNA]</scope>
    <source>
        <strain evidence="2 3">HHB12029</strain>
    </source>
</reference>
<sequence>DMPKTLLYCDTIDLGHRVAEYLRGLLPQKLQAEGGTLIRTVNALSCPQCKQDALDTLAQHGEERTCGIHTATDVISMGVDISDIERVVCFGTPDSLVTMLQRIGRAARARDVSGTAYVYVR</sequence>
<evidence type="ECO:0000313" key="3">
    <source>
        <dbReference type="Proteomes" id="UP000077266"/>
    </source>
</evidence>
<dbReference type="AlphaFoldDB" id="A0A165EEL0"/>
<feature type="non-terminal residue" evidence="2">
    <location>
        <position position="1"/>
    </location>
</feature>
<feature type="non-terminal residue" evidence="2">
    <location>
        <position position="121"/>
    </location>
</feature>
<dbReference type="InterPro" id="IPR027417">
    <property type="entry name" value="P-loop_NTPase"/>
</dbReference>
<dbReference type="InParanoid" id="A0A165EEL0"/>
<feature type="domain" description="Helicase C-terminal" evidence="1">
    <location>
        <begin position="1"/>
        <end position="121"/>
    </location>
</feature>
<dbReference type="OrthoDB" id="2788720at2759"/>
<dbReference type="CDD" id="cd18785">
    <property type="entry name" value="SF2_C"/>
    <property type="match status" value="1"/>
</dbReference>
<keyword evidence="3" id="KW-1185">Reference proteome</keyword>
<evidence type="ECO:0000259" key="1">
    <source>
        <dbReference type="PROSITE" id="PS51194"/>
    </source>
</evidence>
<organism evidence="2 3">
    <name type="scientific">Exidia glandulosa HHB12029</name>
    <dbReference type="NCBI Taxonomy" id="1314781"/>
    <lineage>
        <taxon>Eukaryota</taxon>
        <taxon>Fungi</taxon>
        <taxon>Dikarya</taxon>
        <taxon>Basidiomycota</taxon>
        <taxon>Agaricomycotina</taxon>
        <taxon>Agaricomycetes</taxon>
        <taxon>Auriculariales</taxon>
        <taxon>Exidiaceae</taxon>
        <taxon>Exidia</taxon>
    </lineage>
</organism>
<dbReference type="Proteomes" id="UP000077266">
    <property type="component" value="Unassembled WGS sequence"/>
</dbReference>
<accession>A0A165EEL0</accession>
<dbReference type="InterPro" id="IPR001650">
    <property type="entry name" value="Helicase_C-like"/>
</dbReference>
<gene>
    <name evidence="2" type="ORF">EXIGLDRAFT_590212</name>
</gene>
<dbReference type="PROSITE" id="PS51194">
    <property type="entry name" value="HELICASE_CTER"/>
    <property type="match status" value="1"/>
</dbReference>
<dbReference type="Gene3D" id="3.40.50.300">
    <property type="entry name" value="P-loop containing nucleotide triphosphate hydrolases"/>
    <property type="match status" value="1"/>
</dbReference>
<dbReference type="STRING" id="1314781.A0A165EEL0"/>
<dbReference type="EMBL" id="KV426145">
    <property type="protein sequence ID" value="KZV86748.1"/>
    <property type="molecule type" value="Genomic_DNA"/>
</dbReference>
<protein>
    <recommendedName>
        <fullName evidence="1">Helicase C-terminal domain-containing protein</fullName>
    </recommendedName>
</protein>
<evidence type="ECO:0000313" key="2">
    <source>
        <dbReference type="EMBL" id="KZV86748.1"/>
    </source>
</evidence>
<proteinExistence type="predicted"/>
<name>A0A165EEL0_EXIGL</name>
<dbReference type="SMART" id="SM00490">
    <property type="entry name" value="HELICc"/>
    <property type="match status" value="1"/>
</dbReference>